<dbReference type="EMBL" id="CP147846">
    <property type="protein sequence ID" value="WXG71290.1"/>
    <property type="molecule type" value="Genomic_DNA"/>
</dbReference>
<dbReference type="Proteomes" id="UP001432000">
    <property type="component" value="Chromosome"/>
</dbReference>
<accession>A0ABZ2PQD6</accession>
<name>A0ABZ2PQD6_9NOCA</name>
<dbReference type="RefSeq" id="WP_338893020.1">
    <property type="nucleotide sequence ID" value="NZ_CP147846.1"/>
</dbReference>
<gene>
    <name evidence="1" type="ORF">WDS16_12875</name>
</gene>
<dbReference type="InterPro" id="IPR046348">
    <property type="entry name" value="SIS_dom_sf"/>
</dbReference>
<reference evidence="1 2" key="1">
    <citation type="submission" date="2024-03" db="EMBL/GenBank/DDBJ databases">
        <title>Natural products discovery in diverse microorganisms through a two-stage MS feature dereplication strategy.</title>
        <authorList>
            <person name="Zhang R."/>
        </authorList>
    </citation>
    <scope>NUCLEOTIDE SEQUENCE [LARGE SCALE GENOMIC DNA]</scope>
    <source>
        <strain evidence="1 2">18930</strain>
    </source>
</reference>
<sequence>MTTLSPLLDLDDAEALVAADRDGALRSAALAGAQTRATAQSFADIVGERLSDLRPRSVVFVAGGGRAERAAEVLIAAVGARIGVPLVHSPGTPPWVGPLDVVLVCGDDAGDPRLSESTAAAVRRGAETILVTPDEGPLRSAAAGRAFFLPPRVAVREPNTLMRYVAAGVSVLGSVAGGVHRPLLPDLARLADALDDEASRNHPSREVFHNPAKSVAVRMANRRVVFSGVGALAMEAARHGSEVMLRIAGVVSASSELSEVIAAAVHAAHATSAAPTDYDPFFHDDEVDGPRPEAAMRVLVAASPVRATEAERRTAAVNDVEILVAGTDRSNPAARGEQGPTVDELGEFESTALLATRLEMAAAYLHLMGGT</sequence>
<proteinExistence type="predicted"/>
<protein>
    <submittedName>
        <fullName evidence="1">TobH protein</fullName>
    </submittedName>
</protein>
<dbReference type="SUPFAM" id="SSF53697">
    <property type="entry name" value="SIS domain"/>
    <property type="match status" value="1"/>
</dbReference>
<keyword evidence="2" id="KW-1185">Reference proteome</keyword>
<evidence type="ECO:0000313" key="1">
    <source>
        <dbReference type="EMBL" id="WXG71290.1"/>
    </source>
</evidence>
<evidence type="ECO:0000313" key="2">
    <source>
        <dbReference type="Proteomes" id="UP001432000"/>
    </source>
</evidence>
<organism evidence="1 2">
    <name type="scientific">Rhodococcus sovatensis</name>
    <dbReference type="NCBI Taxonomy" id="1805840"/>
    <lineage>
        <taxon>Bacteria</taxon>
        <taxon>Bacillati</taxon>
        <taxon>Actinomycetota</taxon>
        <taxon>Actinomycetes</taxon>
        <taxon>Mycobacteriales</taxon>
        <taxon>Nocardiaceae</taxon>
        <taxon>Rhodococcus</taxon>
    </lineage>
</organism>